<gene>
    <name evidence="1" type="ORF">GQ466_23720</name>
</gene>
<protein>
    <submittedName>
        <fullName evidence="1">Ergothioneine biosynthesis protein EgtC</fullName>
    </submittedName>
</protein>
<dbReference type="PANTHER" id="PTHR43187:SF2">
    <property type="entry name" value="GAMMA-GLUTAMYL-HERCYNYLCYSTEINE SULFOXIDE HYDROLASE"/>
    <property type="match status" value="1"/>
</dbReference>
<proteinExistence type="predicted"/>
<comment type="caution">
    <text evidence="1">The sequence shown here is derived from an EMBL/GenBank/DDBJ whole genome shotgun (WGS) entry which is preliminary data.</text>
</comment>
<dbReference type="SUPFAM" id="SSF56235">
    <property type="entry name" value="N-terminal nucleophile aminohydrolases (Ntn hydrolases)"/>
    <property type="match status" value="1"/>
</dbReference>
<sequence>MCRHFAWVGAPRNLHALFYEPSYGLVEQARLPRWQQVGLVNKDGFGAGWHGPDGRTTVYRTTTPIWDDTEFPARSRELSASCVLGAARAASPGMPLERAANAPFTDGRLLFSLNGQFDTSAVAPLVPPGVVPESTVDSALLAALLWHRATGPLDAVVENLLYDIVEHDIAACLNLMVTDGTRVVATTWAETLCYRREDDGILVASEPHDDGDGWITVPDRSIVVADAGSLTVRPLRAIVAAPVALPGEAVPG</sequence>
<dbReference type="OrthoDB" id="9804310at2"/>
<accession>A0A6I4WDX4</accession>
<keyword evidence="2" id="KW-1185">Reference proteome</keyword>
<dbReference type="AlphaFoldDB" id="A0A6I4WDX4"/>
<organism evidence="1 2">
    <name type="scientific">Actinomadura rayongensis</name>
    <dbReference type="NCBI Taxonomy" id="1429076"/>
    <lineage>
        <taxon>Bacteria</taxon>
        <taxon>Bacillati</taxon>
        <taxon>Actinomycetota</taxon>
        <taxon>Actinomycetes</taxon>
        <taxon>Streptosporangiales</taxon>
        <taxon>Thermomonosporaceae</taxon>
        <taxon>Actinomadura</taxon>
    </lineage>
</organism>
<dbReference type="EMBL" id="WUTW01000005">
    <property type="protein sequence ID" value="MXQ67030.1"/>
    <property type="molecule type" value="Genomic_DNA"/>
</dbReference>
<name>A0A6I4WDX4_9ACTN</name>
<dbReference type="Proteomes" id="UP000431901">
    <property type="component" value="Unassembled WGS sequence"/>
</dbReference>
<evidence type="ECO:0000313" key="1">
    <source>
        <dbReference type="EMBL" id="MXQ67030.1"/>
    </source>
</evidence>
<dbReference type="InterPro" id="IPR029055">
    <property type="entry name" value="Ntn_hydrolases_N"/>
</dbReference>
<dbReference type="PANTHER" id="PTHR43187">
    <property type="entry name" value="GLUTAMINE AMIDOTRANSFERASE DUG3-RELATED"/>
    <property type="match status" value="1"/>
</dbReference>
<dbReference type="Gene3D" id="3.60.20.10">
    <property type="entry name" value="Glutamine Phosphoribosylpyrophosphate, subunit 1, domain 1"/>
    <property type="match status" value="1"/>
</dbReference>
<evidence type="ECO:0000313" key="2">
    <source>
        <dbReference type="Proteomes" id="UP000431901"/>
    </source>
</evidence>
<reference evidence="1 2" key="1">
    <citation type="submission" date="2019-12" db="EMBL/GenBank/DDBJ databases">
        <title>Nocardia macrotermitis sp. nov. and Nocardia aurantia sp. nov., isolated from the gut of the fungus growing-termite Macrotermes natalensis.</title>
        <authorList>
            <person name="Christine B."/>
            <person name="Rene B."/>
        </authorList>
    </citation>
    <scope>NUCLEOTIDE SEQUENCE [LARGE SCALE GENOMIC DNA]</scope>
    <source>
        <strain evidence="1 2">DSM 102126</strain>
    </source>
</reference>
<dbReference type="RefSeq" id="WP_161105192.1">
    <property type="nucleotide sequence ID" value="NZ_JBHLYI010000003.1"/>
</dbReference>
<dbReference type="CDD" id="cd01908">
    <property type="entry name" value="YafJ"/>
    <property type="match status" value="1"/>
</dbReference>
<dbReference type="InterPro" id="IPR052373">
    <property type="entry name" value="Gamma-glu_amide_hydrolase"/>
</dbReference>